<evidence type="ECO:0000256" key="2">
    <source>
        <dbReference type="ARBA" id="ARBA00022840"/>
    </source>
</evidence>
<dbReference type="EMBL" id="GIBP01008479">
    <property type="protein sequence ID" value="NDV37448.1"/>
    <property type="molecule type" value="Transcribed_RNA"/>
</dbReference>
<dbReference type="SUPFAM" id="SSF53067">
    <property type="entry name" value="Actin-like ATPase domain"/>
    <property type="match status" value="1"/>
</dbReference>
<dbReference type="PANTHER" id="PTHR19375">
    <property type="entry name" value="HEAT SHOCK PROTEIN 70KDA"/>
    <property type="match status" value="1"/>
</dbReference>
<dbReference type="Gene3D" id="3.90.640.10">
    <property type="entry name" value="Actin, Chain A, domain 4"/>
    <property type="match status" value="1"/>
</dbReference>
<organism evidence="3">
    <name type="scientific">Arcella intermedia</name>
    <dbReference type="NCBI Taxonomy" id="1963864"/>
    <lineage>
        <taxon>Eukaryota</taxon>
        <taxon>Amoebozoa</taxon>
        <taxon>Tubulinea</taxon>
        <taxon>Elardia</taxon>
        <taxon>Arcellinida</taxon>
        <taxon>Sphaerothecina</taxon>
        <taxon>Arcellidae</taxon>
        <taxon>Arcella</taxon>
    </lineage>
</organism>
<dbReference type="GO" id="GO:0005524">
    <property type="term" value="F:ATP binding"/>
    <property type="evidence" value="ECO:0007669"/>
    <property type="project" value="UniProtKB-KW"/>
</dbReference>
<name>A0A6B2LL67_9EUKA</name>
<dbReference type="InterPro" id="IPR043129">
    <property type="entry name" value="ATPase_NBD"/>
</dbReference>
<dbReference type="AlphaFoldDB" id="A0A6B2LL67"/>
<proteinExistence type="predicted"/>
<dbReference type="FunFam" id="3.90.640.10:FF:000003">
    <property type="entry name" value="Molecular chaperone DnaK"/>
    <property type="match status" value="1"/>
</dbReference>
<dbReference type="Gene3D" id="3.30.420.40">
    <property type="match status" value="2"/>
</dbReference>
<dbReference type="InterPro" id="IPR013126">
    <property type="entry name" value="Hsp_70_fam"/>
</dbReference>
<sequence length="185" mass="21178">MKKKYQGYLLDPTAMMRLRSACERAKIRLCLSPEVDIQIDSLFEGVEFHTTITADRFEELNLELLKKCTRIVEDILEKEKLKKKQIHEVILTGGGANMKVQEILQNFFNGKDLNQSIPPEEVIAHGAAIMAAVLVKRDKQMQELLDVEPEEYNTFELTPEQVDAMVKEAEMYKEVASSMDVDDLD</sequence>
<keyword evidence="1" id="KW-0547">Nucleotide-binding</keyword>
<accession>A0A6B2LL67</accession>
<evidence type="ECO:0000313" key="3">
    <source>
        <dbReference type="EMBL" id="NDV37448.1"/>
    </source>
</evidence>
<dbReference type="Pfam" id="PF00012">
    <property type="entry name" value="HSP70"/>
    <property type="match status" value="1"/>
</dbReference>
<reference evidence="3" key="1">
    <citation type="journal article" date="2020" name="J. Eukaryot. Microbiol.">
        <title>De novo Sequencing, Assembly and Annotation of the Transcriptome for the Free-Living Testate Amoeba Arcella intermedia.</title>
        <authorList>
            <person name="Ribeiro G.M."/>
            <person name="Porfirio-Sousa A.L."/>
            <person name="Maurer-Alcala X.X."/>
            <person name="Katz L.A."/>
            <person name="Lahr D.J.G."/>
        </authorList>
    </citation>
    <scope>NUCLEOTIDE SEQUENCE</scope>
</reference>
<keyword evidence="2" id="KW-0067">ATP-binding</keyword>
<protein>
    <submittedName>
        <fullName evidence="3">Uncharacterized protein</fullName>
    </submittedName>
</protein>
<evidence type="ECO:0000256" key="1">
    <source>
        <dbReference type="ARBA" id="ARBA00022741"/>
    </source>
</evidence>
<dbReference type="GO" id="GO:0140662">
    <property type="term" value="F:ATP-dependent protein folding chaperone"/>
    <property type="evidence" value="ECO:0007669"/>
    <property type="project" value="InterPro"/>
</dbReference>